<dbReference type="EMBL" id="CM042024">
    <property type="protein sequence ID" value="KAI3810948.1"/>
    <property type="molecule type" value="Genomic_DNA"/>
</dbReference>
<protein>
    <submittedName>
        <fullName evidence="1">Uncharacterized protein</fullName>
    </submittedName>
</protein>
<evidence type="ECO:0000313" key="2">
    <source>
        <dbReference type="Proteomes" id="UP001056120"/>
    </source>
</evidence>
<accession>A0ACB9ITX3</accession>
<organism evidence="1 2">
    <name type="scientific">Smallanthus sonchifolius</name>
    <dbReference type="NCBI Taxonomy" id="185202"/>
    <lineage>
        <taxon>Eukaryota</taxon>
        <taxon>Viridiplantae</taxon>
        <taxon>Streptophyta</taxon>
        <taxon>Embryophyta</taxon>
        <taxon>Tracheophyta</taxon>
        <taxon>Spermatophyta</taxon>
        <taxon>Magnoliopsida</taxon>
        <taxon>eudicotyledons</taxon>
        <taxon>Gunneridae</taxon>
        <taxon>Pentapetalae</taxon>
        <taxon>asterids</taxon>
        <taxon>campanulids</taxon>
        <taxon>Asterales</taxon>
        <taxon>Asteraceae</taxon>
        <taxon>Asteroideae</taxon>
        <taxon>Heliantheae alliance</taxon>
        <taxon>Millerieae</taxon>
        <taxon>Smallanthus</taxon>
    </lineage>
</organism>
<name>A0ACB9ITX3_9ASTR</name>
<comment type="caution">
    <text evidence="1">The sequence shown here is derived from an EMBL/GenBank/DDBJ whole genome shotgun (WGS) entry which is preliminary data.</text>
</comment>
<evidence type="ECO:0000313" key="1">
    <source>
        <dbReference type="EMBL" id="KAI3810948.1"/>
    </source>
</evidence>
<sequence length="440" mass="49344">MSTFVRPTVTKPIFVSPTVKPIVVKPVVDKQEFRKPIGIRFEASKPGFVQPGVRMNGGFQPSAVNPKEGFKDNSCVEKTRNASTKFSEKANEGIFLGYVANSLNKRVYNKETRQIEEWFPIDCSKHSIPQMEIGPVWVFDYDHLFKSFNICPGLSSEEAEILYQSYNGDQGVGYMPRSEVPLSVTPVTPASPDRNAASCSGTHDTHDTESDANEAIFQDSFNDPENIVDDPSTTTNDVGEIPTNLDDAIPVPEVPSIQVDVLPIPEVASIKVHKDHPVENIIDNLNDGVKTRYLSQNTCLYTNIHDTGILENCLYSCFISQVEPKNVEMALQYNSWIKVMQEELVQFDKQKVWNLVNLPAGVYSIGTKWVFKCKKDGRGVVRNKARLVDQGFNQSKGIDYTEVYAPVARIAAIRLFLAFASFKGFKVYQLDVKVFFSMEK</sequence>
<reference evidence="1 2" key="2">
    <citation type="journal article" date="2022" name="Mol. Ecol. Resour.">
        <title>The genomes of chicory, endive, great burdock and yacon provide insights into Asteraceae paleo-polyploidization history and plant inulin production.</title>
        <authorList>
            <person name="Fan W."/>
            <person name="Wang S."/>
            <person name="Wang H."/>
            <person name="Wang A."/>
            <person name="Jiang F."/>
            <person name="Liu H."/>
            <person name="Zhao H."/>
            <person name="Xu D."/>
            <person name="Zhang Y."/>
        </authorList>
    </citation>
    <scope>NUCLEOTIDE SEQUENCE [LARGE SCALE GENOMIC DNA]</scope>
    <source>
        <strain evidence="2">cv. Yunnan</strain>
        <tissue evidence="1">Leaves</tissue>
    </source>
</reference>
<proteinExistence type="predicted"/>
<reference evidence="2" key="1">
    <citation type="journal article" date="2022" name="Mol. Ecol. Resour.">
        <title>The genomes of chicory, endive, great burdock and yacon provide insights into Asteraceae palaeo-polyploidization history and plant inulin production.</title>
        <authorList>
            <person name="Fan W."/>
            <person name="Wang S."/>
            <person name="Wang H."/>
            <person name="Wang A."/>
            <person name="Jiang F."/>
            <person name="Liu H."/>
            <person name="Zhao H."/>
            <person name="Xu D."/>
            <person name="Zhang Y."/>
        </authorList>
    </citation>
    <scope>NUCLEOTIDE SEQUENCE [LARGE SCALE GENOMIC DNA]</scope>
    <source>
        <strain evidence="2">cv. Yunnan</strain>
    </source>
</reference>
<dbReference type="Proteomes" id="UP001056120">
    <property type="component" value="Linkage Group LG07"/>
</dbReference>
<keyword evidence="2" id="KW-1185">Reference proteome</keyword>
<gene>
    <name evidence="1" type="ORF">L1987_20633</name>
</gene>